<protein>
    <submittedName>
        <fullName evidence="4">Nucleoside-diphosphate-sugar epimerase</fullName>
    </submittedName>
</protein>
<dbReference type="OrthoDB" id="9801056at2"/>
<dbReference type="GO" id="GO:0016491">
    <property type="term" value="F:oxidoreductase activity"/>
    <property type="evidence" value="ECO:0007669"/>
    <property type="project" value="InterPro"/>
</dbReference>
<dbReference type="AlphaFoldDB" id="A0A2W7IBT7"/>
<dbReference type="PANTHER" id="PTHR43103">
    <property type="entry name" value="NUCLEOSIDE-DIPHOSPHATE-SUGAR EPIMERASE"/>
    <property type="match status" value="1"/>
</dbReference>
<name>A0A2W7IBT7_9PROT</name>
<organism evidence="4 5">
    <name type="scientific">Humitalea rosea</name>
    <dbReference type="NCBI Taxonomy" id="990373"/>
    <lineage>
        <taxon>Bacteria</taxon>
        <taxon>Pseudomonadati</taxon>
        <taxon>Pseudomonadota</taxon>
        <taxon>Alphaproteobacteria</taxon>
        <taxon>Acetobacterales</taxon>
        <taxon>Roseomonadaceae</taxon>
        <taxon>Humitalea</taxon>
    </lineage>
</organism>
<keyword evidence="2" id="KW-0119">Carbohydrate metabolism</keyword>
<accession>A0A2W7IBT7</accession>
<dbReference type="SUPFAM" id="SSF51735">
    <property type="entry name" value="NAD(P)-binding Rossmann-fold domains"/>
    <property type="match status" value="1"/>
</dbReference>
<proteinExistence type="predicted"/>
<evidence type="ECO:0000313" key="4">
    <source>
        <dbReference type="EMBL" id="PZW43558.1"/>
    </source>
</evidence>
<reference evidence="4 5" key="1">
    <citation type="submission" date="2018-06" db="EMBL/GenBank/DDBJ databases">
        <title>Genomic Encyclopedia of Archaeal and Bacterial Type Strains, Phase II (KMG-II): from individual species to whole genera.</title>
        <authorList>
            <person name="Goeker M."/>
        </authorList>
    </citation>
    <scope>NUCLEOTIDE SEQUENCE [LARGE SCALE GENOMIC DNA]</scope>
    <source>
        <strain evidence="4 5">DSM 24525</strain>
    </source>
</reference>
<dbReference type="RefSeq" id="WP_111398945.1">
    <property type="nucleotide sequence ID" value="NZ_QKYU01000015.1"/>
</dbReference>
<evidence type="ECO:0000256" key="2">
    <source>
        <dbReference type="ARBA" id="ARBA00023277"/>
    </source>
</evidence>
<evidence type="ECO:0000313" key="5">
    <source>
        <dbReference type="Proteomes" id="UP000249688"/>
    </source>
</evidence>
<evidence type="ECO:0000256" key="1">
    <source>
        <dbReference type="ARBA" id="ARBA00022857"/>
    </source>
</evidence>
<dbReference type="InterPro" id="IPR001509">
    <property type="entry name" value="Epimerase_deHydtase"/>
</dbReference>
<dbReference type="EMBL" id="QKYU01000015">
    <property type="protein sequence ID" value="PZW43558.1"/>
    <property type="molecule type" value="Genomic_DNA"/>
</dbReference>
<evidence type="ECO:0000259" key="3">
    <source>
        <dbReference type="Pfam" id="PF01370"/>
    </source>
</evidence>
<dbReference type="Proteomes" id="UP000249688">
    <property type="component" value="Unassembled WGS sequence"/>
</dbReference>
<dbReference type="Pfam" id="PF01370">
    <property type="entry name" value="Epimerase"/>
    <property type="match status" value="1"/>
</dbReference>
<gene>
    <name evidence="4" type="ORF">C8P66_11519</name>
</gene>
<dbReference type="PANTHER" id="PTHR43103:SF3">
    <property type="entry name" value="ADP-L-GLYCERO-D-MANNO-HEPTOSE-6-EPIMERASE"/>
    <property type="match status" value="1"/>
</dbReference>
<dbReference type="InterPro" id="IPR036291">
    <property type="entry name" value="NAD(P)-bd_dom_sf"/>
</dbReference>
<dbReference type="NCBIfam" id="NF043036">
    <property type="entry name" value="ErythonDh"/>
    <property type="match status" value="1"/>
</dbReference>
<comment type="caution">
    <text evidence="4">The sequence shown here is derived from an EMBL/GenBank/DDBJ whole genome shotgun (WGS) entry which is preliminary data.</text>
</comment>
<dbReference type="Gene3D" id="3.90.25.10">
    <property type="entry name" value="UDP-galactose 4-epimerase, domain 1"/>
    <property type="match status" value="1"/>
</dbReference>
<keyword evidence="1" id="KW-0521">NADP</keyword>
<keyword evidence="5" id="KW-1185">Reference proteome</keyword>
<dbReference type="InterPro" id="IPR050005">
    <property type="entry name" value="DenD"/>
</dbReference>
<feature type="domain" description="NAD-dependent epimerase/dehydratase" evidence="3">
    <location>
        <begin position="3"/>
        <end position="203"/>
    </location>
</feature>
<sequence length="329" mass="33642">MLVTILGGGGFLGQKIAAQLAATGTVGRRAITGLTLFDLNTPKAPAKAPFEVRCLSGDLSDPVALGAAIPKGTAVVIHLAAVVSAAAEADLELGLRVNLLGTMAVLAACQKVGGVPRVVFTSSVASFGGGQAALLADDARQLPGNSYGAQKAMGELLLQDASRRGLIDAVSIRLPTVIVRPGRPNKAASSFVSAILREPLLGLPTTCPVGDDFGVWVCSPRRAVEWLLYAAAMDTAPLGLDRGINPPGRRITVGEMLAGLEAVAGPQARALVTAAPDPAVQAIVGGWPAEFTATRARTLGFSVQEDVESLLRAFIADDLAATRADRAAG</sequence>
<dbReference type="Gene3D" id="3.40.50.720">
    <property type="entry name" value="NAD(P)-binding Rossmann-like Domain"/>
    <property type="match status" value="1"/>
</dbReference>